<dbReference type="InterPro" id="IPR036291">
    <property type="entry name" value="NAD(P)-bd_dom_sf"/>
</dbReference>
<evidence type="ECO:0000259" key="1">
    <source>
        <dbReference type="Pfam" id="PF13380"/>
    </source>
</evidence>
<evidence type="ECO:0000313" key="2">
    <source>
        <dbReference type="EMBL" id="ANZ73284.1"/>
    </source>
</evidence>
<protein>
    <submittedName>
        <fullName evidence="2">BA75_00531T0</fullName>
    </submittedName>
</protein>
<dbReference type="InterPro" id="IPR003781">
    <property type="entry name" value="CoA-bd"/>
</dbReference>
<organism evidence="2 3">
    <name type="scientific">Komagataella pastoris</name>
    <name type="common">Yeast</name>
    <name type="synonym">Pichia pastoris</name>
    <dbReference type="NCBI Taxonomy" id="4922"/>
    <lineage>
        <taxon>Eukaryota</taxon>
        <taxon>Fungi</taxon>
        <taxon>Dikarya</taxon>
        <taxon>Ascomycota</taxon>
        <taxon>Saccharomycotina</taxon>
        <taxon>Pichiomycetes</taxon>
        <taxon>Pichiales</taxon>
        <taxon>Pichiaceae</taxon>
        <taxon>Komagataella</taxon>
    </lineage>
</organism>
<dbReference type="SUPFAM" id="SSF51735">
    <property type="entry name" value="NAD(P)-binding Rossmann-fold domains"/>
    <property type="match status" value="1"/>
</dbReference>
<accession>A0A1B2J5M2</accession>
<dbReference type="PANTHER" id="PTHR33303">
    <property type="entry name" value="CYTOPLASMIC PROTEIN-RELATED"/>
    <property type="match status" value="1"/>
</dbReference>
<dbReference type="AlphaFoldDB" id="A0A1B2J5M2"/>
<dbReference type="Gene3D" id="3.40.50.720">
    <property type="entry name" value="NAD(P)-binding Rossmann-like Domain"/>
    <property type="match status" value="1"/>
</dbReference>
<evidence type="ECO:0000313" key="3">
    <source>
        <dbReference type="Proteomes" id="UP000094565"/>
    </source>
</evidence>
<name>A0A1B2J5M2_PICPA</name>
<reference evidence="2 3" key="1">
    <citation type="submission" date="2016-02" db="EMBL/GenBank/DDBJ databases">
        <title>Comparative genomic and transcriptomic foundation for Pichia pastoris.</title>
        <authorList>
            <person name="Love K.R."/>
            <person name="Shah K.A."/>
            <person name="Whittaker C.A."/>
            <person name="Wu J."/>
            <person name="Bartlett M.C."/>
            <person name="Ma D."/>
            <person name="Leeson R.L."/>
            <person name="Priest M."/>
            <person name="Young S.K."/>
            <person name="Love J.C."/>
        </authorList>
    </citation>
    <scope>NUCLEOTIDE SEQUENCE [LARGE SCALE GENOMIC DNA]</scope>
    <source>
        <strain evidence="2 3">ATCC 28485</strain>
    </source>
</reference>
<gene>
    <name evidence="2" type="ORF">ATY40_BA7500531</name>
</gene>
<dbReference type="Proteomes" id="UP000094565">
    <property type="component" value="Chromosome 1"/>
</dbReference>
<feature type="domain" description="CoA-binding" evidence="1">
    <location>
        <begin position="7"/>
        <end position="132"/>
    </location>
</feature>
<proteinExistence type="predicted"/>
<dbReference type="Pfam" id="PF13380">
    <property type="entry name" value="CoA_binding_2"/>
    <property type="match status" value="1"/>
</dbReference>
<keyword evidence="3" id="KW-1185">Reference proteome</keyword>
<dbReference type="OrthoDB" id="5138418at2759"/>
<sequence>MAFFGNRTYLVVGASKNPEKYGYKVLKWYLDRNLNVVPINPTTPEVLGAKTKSSILEALANGHEYSLSVITPPEVSYNSLKEVFDSVKGDLIKSIWFQPNSYDDKLISYLNKKGFYKNKGNLIYNDCILVSGDSKL</sequence>
<dbReference type="EMBL" id="CP014584">
    <property type="protein sequence ID" value="ANZ73284.1"/>
    <property type="molecule type" value="Genomic_DNA"/>
</dbReference>
<dbReference type="PANTHER" id="PTHR33303:SF2">
    <property type="entry name" value="COA-BINDING DOMAIN-CONTAINING PROTEIN"/>
    <property type="match status" value="1"/>
</dbReference>